<gene>
    <name evidence="1" type="ORF">TRIP_B310029</name>
</gene>
<organism evidence="1">
    <name type="scientific">Uncultured Desulfatiglans sp</name>
    <dbReference type="NCBI Taxonomy" id="1748965"/>
    <lineage>
        <taxon>Bacteria</taxon>
        <taxon>Pseudomonadati</taxon>
        <taxon>Thermodesulfobacteriota</taxon>
        <taxon>Desulfobacteria</taxon>
        <taxon>Desulfatiglandales</taxon>
        <taxon>Desulfatiglandaceae</taxon>
        <taxon>Desulfatiglans</taxon>
        <taxon>environmental samples</taxon>
    </lineage>
</organism>
<protein>
    <submittedName>
        <fullName evidence="1">Uncharacterized protein</fullName>
    </submittedName>
</protein>
<sequence length="74" mass="8026">MFRCLEEMEQVQGDRGPERAEARGEEAAEAAEAVVVDSGPVQAATASAPTAARRRRTNWGFPAISRLVRSAVQR</sequence>
<evidence type="ECO:0000313" key="1">
    <source>
        <dbReference type="EMBL" id="VBB43708.1"/>
    </source>
</evidence>
<name>A0A653A6X2_UNCDX</name>
<reference evidence="1" key="1">
    <citation type="submission" date="2018-07" db="EMBL/GenBank/DDBJ databases">
        <authorList>
            <consortium name="Genoscope - CEA"/>
            <person name="William W."/>
        </authorList>
    </citation>
    <scope>NUCLEOTIDE SEQUENCE</scope>
    <source>
        <strain evidence="1">IK1</strain>
    </source>
</reference>
<accession>A0A653A6X2</accession>
<proteinExistence type="predicted"/>
<dbReference type="EMBL" id="UPXX01000025">
    <property type="protein sequence ID" value="VBB43708.1"/>
    <property type="molecule type" value="Genomic_DNA"/>
</dbReference>
<dbReference type="AlphaFoldDB" id="A0A653A6X2"/>